<proteinExistence type="predicted"/>
<organism evidence="2 3">
    <name type="scientific">Candidatus Kapaibacterium thiocyanatum</name>
    <dbReference type="NCBI Taxonomy" id="1895771"/>
    <lineage>
        <taxon>Bacteria</taxon>
        <taxon>Pseudomonadati</taxon>
        <taxon>Candidatus Kapaibacteriota</taxon>
        <taxon>Candidatus Kapaibacteriia</taxon>
        <taxon>Candidatus Kapaibacteriales</taxon>
        <taxon>Candidatus Kapaibacteriaceae</taxon>
        <taxon>Candidatus Kapaibacterium</taxon>
    </lineage>
</organism>
<protein>
    <submittedName>
        <fullName evidence="2">Uncharacterized protein</fullName>
    </submittedName>
</protein>
<dbReference type="Proteomes" id="UP000184233">
    <property type="component" value="Unassembled WGS sequence"/>
</dbReference>
<gene>
    <name evidence="2" type="ORF">BGO89_08450</name>
</gene>
<reference evidence="2 3" key="1">
    <citation type="submission" date="2016-09" db="EMBL/GenBank/DDBJ databases">
        <title>Genome-resolved meta-omics ties microbial dynamics to process performance in biotechnology for thiocyanate degradation.</title>
        <authorList>
            <person name="Kantor R.S."/>
            <person name="Huddy R.J."/>
            <person name="Iyer R."/>
            <person name="Thomas B.C."/>
            <person name="Brown C.T."/>
            <person name="Anantharaman K."/>
            <person name="Tringe S."/>
            <person name="Hettich R.L."/>
            <person name="Harrison S.T."/>
            <person name="Banfield J.F."/>
        </authorList>
    </citation>
    <scope>NUCLEOTIDE SEQUENCE [LARGE SCALE GENOMIC DNA]</scope>
    <source>
        <strain evidence="2">59-99</strain>
    </source>
</reference>
<name>A0A1M3L414_9BACT</name>
<accession>A0A1M3L414</accession>
<comment type="caution">
    <text evidence="2">The sequence shown here is derived from an EMBL/GenBank/DDBJ whole genome shotgun (WGS) entry which is preliminary data.</text>
</comment>
<dbReference type="EMBL" id="MKVH01000008">
    <property type="protein sequence ID" value="OJX60010.1"/>
    <property type="molecule type" value="Genomic_DNA"/>
</dbReference>
<dbReference type="STRING" id="1895771.BGO89_08450"/>
<evidence type="ECO:0000256" key="1">
    <source>
        <dbReference type="SAM" id="MobiDB-lite"/>
    </source>
</evidence>
<feature type="region of interest" description="Disordered" evidence="1">
    <location>
        <begin position="1"/>
        <end position="33"/>
    </location>
</feature>
<feature type="compositionally biased region" description="Pro residues" evidence="1">
    <location>
        <begin position="1"/>
        <end position="11"/>
    </location>
</feature>
<dbReference type="AlphaFoldDB" id="A0A1M3L414"/>
<evidence type="ECO:0000313" key="2">
    <source>
        <dbReference type="EMBL" id="OJX60010.1"/>
    </source>
</evidence>
<evidence type="ECO:0000313" key="3">
    <source>
        <dbReference type="Proteomes" id="UP000184233"/>
    </source>
</evidence>
<sequence>MDRPIPHPQQPSNPSKVGMQKVTWPSIDGPKIPRPTRARVQIYTSRGTERSFCIVMAGGYV</sequence>